<dbReference type="PANTHER" id="PTHR33169">
    <property type="entry name" value="PADR-FAMILY TRANSCRIPTIONAL REGULATOR"/>
    <property type="match status" value="1"/>
</dbReference>
<evidence type="ECO:0000313" key="2">
    <source>
        <dbReference type="EMBL" id="NYE48929.1"/>
    </source>
</evidence>
<name>A0A852TY53_9ACTN</name>
<dbReference type="RefSeq" id="WP_179644675.1">
    <property type="nucleotide sequence ID" value="NZ_BAAAYY010000031.1"/>
</dbReference>
<dbReference type="GO" id="GO:0003677">
    <property type="term" value="F:DNA binding"/>
    <property type="evidence" value="ECO:0007669"/>
    <property type="project" value="UniProtKB-KW"/>
</dbReference>
<dbReference type="SUPFAM" id="SSF46785">
    <property type="entry name" value="Winged helix' DNA-binding domain"/>
    <property type="match status" value="1"/>
</dbReference>
<evidence type="ECO:0000259" key="1">
    <source>
        <dbReference type="Pfam" id="PF03551"/>
    </source>
</evidence>
<accession>A0A852TY53</accession>
<dbReference type="InterPro" id="IPR005149">
    <property type="entry name" value="Tscrpt_reg_PadR_N"/>
</dbReference>
<dbReference type="Proteomes" id="UP000589036">
    <property type="component" value="Unassembled WGS sequence"/>
</dbReference>
<proteinExistence type="predicted"/>
<dbReference type="InterPro" id="IPR036390">
    <property type="entry name" value="WH_DNA-bd_sf"/>
</dbReference>
<dbReference type="Pfam" id="PF03551">
    <property type="entry name" value="PadR"/>
    <property type="match status" value="1"/>
</dbReference>
<dbReference type="InterPro" id="IPR036388">
    <property type="entry name" value="WH-like_DNA-bd_sf"/>
</dbReference>
<dbReference type="Gene3D" id="1.10.10.10">
    <property type="entry name" value="Winged helix-like DNA-binding domain superfamily/Winged helix DNA-binding domain"/>
    <property type="match status" value="1"/>
</dbReference>
<dbReference type="EMBL" id="JACCCC010000001">
    <property type="protein sequence ID" value="NYE48929.1"/>
    <property type="molecule type" value="Genomic_DNA"/>
</dbReference>
<reference evidence="2 3" key="1">
    <citation type="submission" date="2020-07" db="EMBL/GenBank/DDBJ databases">
        <title>Sequencing the genomes of 1000 actinobacteria strains.</title>
        <authorList>
            <person name="Klenk H.-P."/>
        </authorList>
    </citation>
    <scope>NUCLEOTIDE SEQUENCE [LARGE SCALE GENOMIC DNA]</scope>
    <source>
        <strain evidence="2 3">CXB654</strain>
    </source>
</reference>
<organism evidence="2 3">
    <name type="scientific">Spinactinospora alkalitolerans</name>
    <dbReference type="NCBI Taxonomy" id="687207"/>
    <lineage>
        <taxon>Bacteria</taxon>
        <taxon>Bacillati</taxon>
        <taxon>Actinomycetota</taxon>
        <taxon>Actinomycetes</taxon>
        <taxon>Streptosporangiales</taxon>
        <taxon>Nocardiopsidaceae</taxon>
        <taxon>Spinactinospora</taxon>
    </lineage>
</organism>
<sequence length="202" mass="22136">MSATRLLVLGVVRIHGRANGYQVWRELMSWGVEKWANTKTGSVYHALRQLTKKEMLSATGDGDGDGGDRAEPTVYELTEAGETEFLRLLDDALMRADAKPDLLGAGVTFMCARPRAHVVLLLGFRLRALEAERDNLRSMLKNSDPWGKPEHVQELFGLWVSEVEAAVGWTRGLIERLEAGAYTMADDPGAEFGAPGALPNGL</sequence>
<dbReference type="AlphaFoldDB" id="A0A852TY53"/>
<keyword evidence="2" id="KW-0238">DNA-binding</keyword>
<comment type="caution">
    <text evidence="2">The sequence shown here is derived from an EMBL/GenBank/DDBJ whole genome shotgun (WGS) entry which is preliminary data.</text>
</comment>
<protein>
    <submittedName>
        <fullName evidence="2">DNA-binding PadR family transcriptional regulator</fullName>
    </submittedName>
</protein>
<evidence type="ECO:0000313" key="3">
    <source>
        <dbReference type="Proteomes" id="UP000589036"/>
    </source>
</evidence>
<feature type="domain" description="Transcription regulator PadR N-terminal" evidence="1">
    <location>
        <begin position="9"/>
        <end position="85"/>
    </location>
</feature>
<keyword evidence="3" id="KW-1185">Reference proteome</keyword>
<gene>
    <name evidence="2" type="ORF">HDA32_004049</name>
</gene>
<dbReference type="PANTHER" id="PTHR33169:SF14">
    <property type="entry name" value="TRANSCRIPTIONAL REGULATOR RV3488"/>
    <property type="match status" value="1"/>
</dbReference>
<dbReference type="InterPro" id="IPR052509">
    <property type="entry name" value="Metal_resp_DNA-bind_regulator"/>
</dbReference>